<organism evidence="1 2">
    <name type="scientific">Aphis glycines</name>
    <name type="common">Soybean aphid</name>
    <dbReference type="NCBI Taxonomy" id="307491"/>
    <lineage>
        <taxon>Eukaryota</taxon>
        <taxon>Metazoa</taxon>
        <taxon>Ecdysozoa</taxon>
        <taxon>Arthropoda</taxon>
        <taxon>Hexapoda</taxon>
        <taxon>Insecta</taxon>
        <taxon>Pterygota</taxon>
        <taxon>Neoptera</taxon>
        <taxon>Paraneoptera</taxon>
        <taxon>Hemiptera</taxon>
        <taxon>Sternorrhyncha</taxon>
        <taxon>Aphidomorpha</taxon>
        <taxon>Aphidoidea</taxon>
        <taxon>Aphididae</taxon>
        <taxon>Aphidini</taxon>
        <taxon>Aphis</taxon>
        <taxon>Aphis</taxon>
    </lineage>
</organism>
<comment type="caution">
    <text evidence="1">The sequence shown here is derived from an EMBL/GenBank/DDBJ whole genome shotgun (WGS) entry which is preliminary data.</text>
</comment>
<dbReference type="Proteomes" id="UP000475862">
    <property type="component" value="Unassembled WGS sequence"/>
</dbReference>
<keyword evidence="2" id="KW-1185">Reference proteome</keyword>
<evidence type="ECO:0000313" key="1">
    <source>
        <dbReference type="EMBL" id="KAE9542839.1"/>
    </source>
</evidence>
<protein>
    <submittedName>
        <fullName evidence="1">Uncharacterized protein</fullName>
    </submittedName>
</protein>
<name>A0A6G0U2I4_APHGL</name>
<gene>
    <name evidence="1" type="ORF">AGLY_002750</name>
</gene>
<sequence>MMKAEQKIAAKKGKVKKNPNGKRLILTPGQTGGAIPLIPIFAGLSALGSLMSGGASVYNAIQNSKMKKVFSRDDLPKKPRTIECGILNLDVSSGDGSHWVAFYKIKDKVVYFDSFGNLPPPIELQNYFKGNTILYNYSNYQDFNTFNCGHLYAFNNRLKIEVIPSKRNKYKSHIFAFCLEEGCYEIEDINNKIAKELSQVNNKYGTQLTFSVRIDPVDFRTYIKCNGILQFNIQYSIAPVLGFKKIRCGPFHEACRSEKNSKFKHD</sequence>
<dbReference type="AlphaFoldDB" id="A0A6G0U2I4"/>
<dbReference type="OrthoDB" id="6619655at2759"/>
<accession>A0A6G0U2I4</accession>
<evidence type="ECO:0000313" key="2">
    <source>
        <dbReference type="Proteomes" id="UP000475862"/>
    </source>
</evidence>
<dbReference type="EMBL" id="VYZN01000009">
    <property type="protein sequence ID" value="KAE9542839.1"/>
    <property type="molecule type" value="Genomic_DNA"/>
</dbReference>
<reference evidence="1 2" key="1">
    <citation type="submission" date="2019-08" db="EMBL/GenBank/DDBJ databases">
        <title>The genome of the soybean aphid Biotype 1, its phylome, world population structure and adaptation to the North American continent.</title>
        <authorList>
            <person name="Giordano R."/>
            <person name="Donthu R.K."/>
            <person name="Hernandez A.G."/>
            <person name="Wright C.L."/>
            <person name="Zimin A.V."/>
        </authorList>
    </citation>
    <scope>NUCLEOTIDE SEQUENCE [LARGE SCALE GENOMIC DNA]</scope>
    <source>
        <tissue evidence="1">Whole aphids</tissue>
    </source>
</reference>
<proteinExistence type="predicted"/>